<dbReference type="InParanoid" id="B4MQH9"/>
<sequence>TWAETCGTNLRIYRNTHAIVHYILRKHNIFRNIVAGRYLHKFPPSGRMLTMEWSTELARIAEWAAKRCTISPPTECISTVQYRNPGFNAAYNKFKGDQDILKIVKSQLQSWYRENQWARAKSIENGVSKDSREIRHFLQLIIGEVDRIGCAISRYTKEEWNHQLLVCIYSDSMKDFKKPVYQIDNKPASHCKCGVNQQFQNLCSRRESSNLENTEKKHDSDLDMVELNTTKN</sequence>
<proteinExistence type="inferred from homology"/>
<evidence type="ECO:0000313" key="6">
    <source>
        <dbReference type="EMBL" id="EDW74368.1"/>
    </source>
</evidence>
<feature type="domain" description="SCP" evidence="5">
    <location>
        <begin position="18"/>
        <end position="170"/>
    </location>
</feature>
<dbReference type="FunCoup" id="B4MQH9">
    <property type="interactions" value="50"/>
</dbReference>
<gene>
    <name evidence="6" type="primary">Dwil\GK21877</name>
    <name evidence="6" type="ORF">Dwil_GK21877</name>
</gene>
<accession>B4MQH9</accession>
<evidence type="ECO:0000256" key="2">
    <source>
        <dbReference type="ARBA" id="ARBA00009923"/>
    </source>
</evidence>
<dbReference type="eggNOG" id="KOG3017">
    <property type="taxonomic scope" value="Eukaryota"/>
</dbReference>
<keyword evidence="4" id="KW-0732">Signal</keyword>
<evidence type="ECO:0000259" key="5">
    <source>
        <dbReference type="SMART" id="SM00198"/>
    </source>
</evidence>
<evidence type="ECO:0000256" key="4">
    <source>
        <dbReference type="ARBA" id="ARBA00022729"/>
    </source>
</evidence>
<dbReference type="SMR" id="B4MQH9"/>
<evidence type="ECO:0000256" key="1">
    <source>
        <dbReference type="ARBA" id="ARBA00004613"/>
    </source>
</evidence>
<feature type="non-terminal residue" evidence="6">
    <location>
        <position position="1"/>
    </location>
</feature>
<reference evidence="6 7" key="1">
    <citation type="journal article" date="2007" name="Nature">
        <title>Evolution of genes and genomes on the Drosophila phylogeny.</title>
        <authorList>
            <consortium name="Drosophila 12 Genomes Consortium"/>
            <person name="Clark A.G."/>
            <person name="Eisen M.B."/>
            <person name="Smith D.R."/>
            <person name="Bergman C.M."/>
            <person name="Oliver B."/>
            <person name="Markow T.A."/>
            <person name="Kaufman T.C."/>
            <person name="Kellis M."/>
            <person name="Gelbart W."/>
            <person name="Iyer V.N."/>
            <person name="Pollard D.A."/>
            <person name="Sackton T.B."/>
            <person name="Larracuente A.M."/>
            <person name="Singh N.D."/>
            <person name="Abad J.P."/>
            <person name="Abt D.N."/>
            <person name="Adryan B."/>
            <person name="Aguade M."/>
            <person name="Akashi H."/>
            <person name="Anderson W.W."/>
            <person name="Aquadro C.F."/>
            <person name="Ardell D.H."/>
            <person name="Arguello R."/>
            <person name="Artieri C.G."/>
            <person name="Barbash D.A."/>
            <person name="Barker D."/>
            <person name="Barsanti P."/>
            <person name="Batterham P."/>
            <person name="Batzoglou S."/>
            <person name="Begun D."/>
            <person name="Bhutkar A."/>
            <person name="Blanco E."/>
            <person name="Bosak S.A."/>
            <person name="Bradley R.K."/>
            <person name="Brand A.D."/>
            <person name="Brent M.R."/>
            <person name="Brooks A.N."/>
            <person name="Brown R.H."/>
            <person name="Butlin R.K."/>
            <person name="Caggese C."/>
            <person name="Calvi B.R."/>
            <person name="Bernardo de Carvalho A."/>
            <person name="Caspi A."/>
            <person name="Castrezana S."/>
            <person name="Celniker S.E."/>
            <person name="Chang J.L."/>
            <person name="Chapple C."/>
            <person name="Chatterji S."/>
            <person name="Chinwalla A."/>
            <person name="Civetta A."/>
            <person name="Clifton S.W."/>
            <person name="Comeron J.M."/>
            <person name="Costello J.C."/>
            <person name="Coyne J.A."/>
            <person name="Daub J."/>
            <person name="David R.G."/>
            <person name="Delcher A.L."/>
            <person name="Delehaunty K."/>
            <person name="Do C.B."/>
            <person name="Ebling H."/>
            <person name="Edwards K."/>
            <person name="Eickbush T."/>
            <person name="Evans J.D."/>
            <person name="Filipski A."/>
            <person name="Findeiss S."/>
            <person name="Freyhult E."/>
            <person name="Fulton L."/>
            <person name="Fulton R."/>
            <person name="Garcia A.C."/>
            <person name="Gardiner A."/>
            <person name="Garfield D.A."/>
            <person name="Garvin B.E."/>
            <person name="Gibson G."/>
            <person name="Gilbert D."/>
            <person name="Gnerre S."/>
            <person name="Godfrey J."/>
            <person name="Good R."/>
            <person name="Gotea V."/>
            <person name="Gravely B."/>
            <person name="Greenberg A.J."/>
            <person name="Griffiths-Jones S."/>
            <person name="Gross S."/>
            <person name="Guigo R."/>
            <person name="Gustafson E.A."/>
            <person name="Haerty W."/>
            <person name="Hahn M.W."/>
            <person name="Halligan D.L."/>
            <person name="Halpern A.L."/>
            <person name="Halter G.M."/>
            <person name="Han M.V."/>
            <person name="Heger A."/>
            <person name="Hillier L."/>
            <person name="Hinrichs A.S."/>
            <person name="Holmes I."/>
            <person name="Hoskins R.A."/>
            <person name="Hubisz M.J."/>
            <person name="Hultmark D."/>
            <person name="Huntley M.A."/>
            <person name="Jaffe D.B."/>
            <person name="Jagadeeshan S."/>
            <person name="Jeck W.R."/>
            <person name="Johnson J."/>
            <person name="Jones C.D."/>
            <person name="Jordan W.C."/>
            <person name="Karpen G.H."/>
            <person name="Kataoka E."/>
            <person name="Keightley P.D."/>
            <person name="Kheradpour P."/>
            <person name="Kirkness E.F."/>
            <person name="Koerich L.B."/>
            <person name="Kristiansen K."/>
            <person name="Kudrna D."/>
            <person name="Kulathinal R.J."/>
            <person name="Kumar S."/>
            <person name="Kwok R."/>
            <person name="Lander E."/>
            <person name="Langley C.H."/>
            <person name="Lapoint R."/>
            <person name="Lazzaro B.P."/>
            <person name="Lee S.J."/>
            <person name="Levesque L."/>
            <person name="Li R."/>
            <person name="Lin C.F."/>
            <person name="Lin M.F."/>
            <person name="Lindblad-Toh K."/>
            <person name="Llopart A."/>
            <person name="Long M."/>
            <person name="Low L."/>
            <person name="Lozovsky E."/>
            <person name="Lu J."/>
            <person name="Luo M."/>
            <person name="Machado C.A."/>
            <person name="Makalowski W."/>
            <person name="Marzo M."/>
            <person name="Matsuda M."/>
            <person name="Matzkin L."/>
            <person name="McAllister B."/>
            <person name="McBride C.S."/>
            <person name="McKernan B."/>
            <person name="McKernan K."/>
            <person name="Mendez-Lago M."/>
            <person name="Minx P."/>
            <person name="Mollenhauer M.U."/>
            <person name="Montooth K."/>
            <person name="Mount S.M."/>
            <person name="Mu X."/>
            <person name="Myers E."/>
            <person name="Negre B."/>
            <person name="Newfeld S."/>
            <person name="Nielsen R."/>
            <person name="Noor M.A."/>
            <person name="O'Grady P."/>
            <person name="Pachter L."/>
            <person name="Papaceit M."/>
            <person name="Parisi M.J."/>
            <person name="Parisi M."/>
            <person name="Parts L."/>
            <person name="Pedersen J.S."/>
            <person name="Pesole G."/>
            <person name="Phillippy A.M."/>
            <person name="Ponting C.P."/>
            <person name="Pop M."/>
            <person name="Porcelli D."/>
            <person name="Powell J.R."/>
            <person name="Prohaska S."/>
            <person name="Pruitt K."/>
            <person name="Puig M."/>
            <person name="Quesneville H."/>
            <person name="Ram K.R."/>
            <person name="Rand D."/>
            <person name="Rasmussen M.D."/>
            <person name="Reed L.K."/>
            <person name="Reenan R."/>
            <person name="Reily A."/>
            <person name="Remington K.A."/>
            <person name="Rieger T.T."/>
            <person name="Ritchie M.G."/>
            <person name="Robin C."/>
            <person name="Rogers Y.H."/>
            <person name="Rohde C."/>
            <person name="Rozas J."/>
            <person name="Rubenfield M.J."/>
            <person name="Ruiz A."/>
            <person name="Russo S."/>
            <person name="Salzberg S.L."/>
            <person name="Sanchez-Gracia A."/>
            <person name="Saranga D.J."/>
            <person name="Sato H."/>
            <person name="Schaeffer S.W."/>
            <person name="Schatz M.C."/>
            <person name="Schlenke T."/>
            <person name="Schwartz R."/>
            <person name="Segarra C."/>
            <person name="Singh R.S."/>
            <person name="Sirot L."/>
            <person name="Sirota M."/>
            <person name="Sisneros N.B."/>
            <person name="Smith C.D."/>
            <person name="Smith T.F."/>
            <person name="Spieth J."/>
            <person name="Stage D.E."/>
            <person name="Stark A."/>
            <person name="Stephan W."/>
            <person name="Strausberg R.L."/>
            <person name="Strempel S."/>
            <person name="Sturgill D."/>
            <person name="Sutton G."/>
            <person name="Sutton G.G."/>
            <person name="Tao W."/>
            <person name="Teichmann S."/>
            <person name="Tobari Y.N."/>
            <person name="Tomimura Y."/>
            <person name="Tsolas J.M."/>
            <person name="Valente V.L."/>
            <person name="Venter E."/>
            <person name="Venter J.C."/>
            <person name="Vicario S."/>
            <person name="Vieira F.G."/>
            <person name="Vilella A.J."/>
            <person name="Villasante A."/>
            <person name="Walenz B."/>
            <person name="Wang J."/>
            <person name="Wasserman M."/>
            <person name="Watts T."/>
            <person name="Wilson D."/>
            <person name="Wilson R.K."/>
            <person name="Wing R.A."/>
            <person name="Wolfner M.F."/>
            <person name="Wong A."/>
            <person name="Wong G.K."/>
            <person name="Wu C.I."/>
            <person name="Wu G."/>
            <person name="Yamamoto D."/>
            <person name="Yang H.P."/>
            <person name="Yang S.P."/>
            <person name="Yorke J.A."/>
            <person name="Yoshida K."/>
            <person name="Zdobnov E."/>
            <person name="Zhang P."/>
            <person name="Zhang Y."/>
            <person name="Zimin A.V."/>
            <person name="Baldwin J."/>
            <person name="Abdouelleil A."/>
            <person name="Abdulkadir J."/>
            <person name="Abebe A."/>
            <person name="Abera B."/>
            <person name="Abreu J."/>
            <person name="Acer S.C."/>
            <person name="Aftuck L."/>
            <person name="Alexander A."/>
            <person name="An P."/>
            <person name="Anderson E."/>
            <person name="Anderson S."/>
            <person name="Arachi H."/>
            <person name="Azer M."/>
            <person name="Bachantsang P."/>
            <person name="Barry A."/>
            <person name="Bayul T."/>
            <person name="Berlin A."/>
            <person name="Bessette D."/>
            <person name="Bloom T."/>
            <person name="Blye J."/>
            <person name="Boguslavskiy L."/>
            <person name="Bonnet C."/>
            <person name="Boukhgalter B."/>
            <person name="Bourzgui I."/>
            <person name="Brown A."/>
            <person name="Cahill P."/>
            <person name="Channer S."/>
            <person name="Cheshatsang Y."/>
            <person name="Chuda L."/>
            <person name="Citroen M."/>
            <person name="Collymore A."/>
            <person name="Cooke P."/>
            <person name="Costello M."/>
            <person name="D'Aco K."/>
            <person name="Daza R."/>
            <person name="De Haan G."/>
            <person name="DeGray S."/>
            <person name="DeMaso C."/>
            <person name="Dhargay N."/>
            <person name="Dooley K."/>
            <person name="Dooley E."/>
            <person name="Doricent M."/>
            <person name="Dorje P."/>
            <person name="Dorjee K."/>
            <person name="Dupes A."/>
            <person name="Elong R."/>
            <person name="Falk J."/>
            <person name="Farina A."/>
            <person name="Faro S."/>
            <person name="Ferguson D."/>
            <person name="Fisher S."/>
            <person name="Foley C.D."/>
            <person name="Franke A."/>
            <person name="Friedrich D."/>
            <person name="Gadbois L."/>
            <person name="Gearin G."/>
            <person name="Gearin C.R."/>
            <person name="Giannoukos G."/>
            <person name="Goode T."/>
            <person name="Graham J."/>
            <person name="Grandbois E."/>
            <person name="Grewal S."/>
            <person name="Gyaltsen K."/>
            <person name="Hafez N."/>
            <person name="Hagos B."/>
            <person name="Hall J."/>
            <person name="Henson C."/>
            <person name="Hollinger A."/>
            <person name="Honan T."/>
            <person name="Huard M.D."/>
            <person name="Hughes L."/>
            <person name="Hurhula B."/>
            <person name="Husby M.E."/>
            <person name="Kamat A."/>
            <person name="Kanga B."/>
            <person name="Kashin S."/>
            <person name="Khazanovich D."/>
            <person name="Kisner P."/>
            <person name="Lance K."/>
            <person name="Lara M."/>
            <person name="Lee W."/>
            <person name="Lennon N."/>
            <person name="Letendre F."/>
            <person name="LeVine R."/>
            <person name="Lipovsky A."/>
            <person name="Liu X."/>
            <person name="Liu J."/>
            <person name="Liu S."/>
            <person name="Lokyitsang T."/>
            <person name="Lokyitsang Y."/>
            <person name="Lubonja R."/>
            <person name="Lui A."/>
            <person name="MacDonald P."/>
            <person name="Magnisalis V."/>
            <person name="Maru K."/>
            <person name="Matthews C."/>
            <person name="McCusker W."/>
            <person name="McDonough S."/>
            <person name="Mehta T."/>
            <person name="Meldrim J."/>
            <person name="Meneus L."/>
            <person name="Mihai O."/>
            <person name="Mihalev A."/>
            <person name="Mihova T."/>
            <person name="Mittelman R."/>
            <person name="Mlenga V."/>
            <person name="Montmayeur A."/>
            <person name="Mulrain L."/>
            <person name="Navidi A."/>
            <person name="Naylor J."/>
            <person name="Negash T."/>
            <person name="Nguyen T."/>
            <person name="Nguyen N."/>
            <person name="Nicol R."/>
            <person name="Norbu C."/>
            <person name="Norbu N."/>
            <person name="Novod N."/>
            <person name="O'Neill B."/>
            <person name="Osman S."/>
            <person name="Markiewicz E."/>
            <person name="Oyono O.L."/>
            <person name="Patti C."/>
            <person name="Phunkhang P."/>
            <person name="Pierre F."/>
            <person name="Priest M."/>
            <person name="Raghuraman S."/>
            <person name="Rege F."/>
            <person name="Reyes R."/>
            <person name="Rise C."/>
            <person name="Rogov P."/>
            <person name="Ross K."/>
            <person name="Ryan E."/>
            <person name="Settipalli S."/>
            <person name="Shea T."/>
            <person name="Sherpa N."/>
            <person name="Shi L."/>
            <person name="Shih D."/>
            <person name="Sparrow T."/>
            <person name="Spaulding J."/>
            <person name="Stalker J."/>
            <person name="Stange-Thomann N."/>
            <person name="Stavropoulos S."/>
            <person name="Stone C."/>
            <person name="Strader C."/>
            <person name="Tesfaye S."/>
            <person name="Thomson T."/>
            <person name="Thoulutsang Y."/>
            <person name="Thoulutsang D."/>
            <person name="Topham K."/>
            <person name="Topping I."/>
            <person name="Tsamla T."/>
            <person name="Vassiliev H."/>
            <person name="Vo A."/>
            <person name="Wangchuk T."/>
            <person name="Wangdi T."/>
            <person name="Weiand M."/>
            <person name="Wilkinson J."/>
            <person name="Wilson A."/>
            <person name="Yadav S."/>
            <person name="Young G."/>
            <person name="Yu Q."/>
            <person name="Zembek L."/>
            <person name="Zhong D."/>
            <person name="Zimmer A."/>
            <person name="Zwirko Z."/>
            <person name="Jaffe D.B."/>
            <person name="Alvarez P."/>
            <person name="Brockman W."/>
            <person name="Butler J."/>
            <person name="Chin C."/>
            <person name="Gnerre S."/>
            <person name="Grabherr M."/>
            <person name="Kleber M."/>
            <person name="Mauceli E."/>
            <person name="MacCallum I."/>
        </authorList>
    </citation>
    <scope>NUCLEOTIDE SEQUENCE [LARGE SCALE GENOMIC DNA]</scope>
    <source>
        <strain evidence="7">Tucson 14030-0811.24</strain>
    </source>
</reference>
<dbReference type="OMA" id="VQLMICL"/>
<comment type="similarity">
    <text evidence="2">Belongs to the CRISP family.</text>
</comment>
<dbReference type="Gene3D" id="3.40.33.10">
    <property type="entry name" value="CAP"/>
    <property type="match status" value="1"/>
</dbReference>
<organism evidence="7">
    <name type="scientific">Drosophila willistoni</name>
    <name type="common">Fruit fly</name>
    <dbReference type="NCBI Taxonomy" id="7260"/>
    <lineage>
        <taxon>Eukaryota</taxon>
        <taxon>Metazoa</taxon>
        <taxon>Ecdysozoa</taxon>
        <taxon>Arthropoda</taxon>
        <taxon>Hexapoda</taxon>
        <taxon>Insecta</taxon>
        <taxon>Pterygota</taxon>
        <taxon>Neoptera</taxon>
        <taxon>Endopterygota</taxon>
        <taxon>Diptera</taxon>
        <taxon>Brachycera</taxon>
        <taxon>Muscomorpha</taxon>
        <taxon>Ephydroidea</taxon>
        <taxon>Drosophilidae</taxon>
        <taxon>Drosophila</taxon>
        <taxon>Sophophora</taxon>
    </lineage>
</organism>
<dbReference type="InterPro" id="IPR035940">
    <property type="entry name" value="CAP_sf"/>
</dbReference>
<evidence type="ECO:0000256" key="3">
    <source>
        <dbReference type="ARBA" id="ARBA00022525"/>
    </source>
</evidence>
<protein>
    <submittedName>
        <fullName evidence="6">GK21877</fullName>
    </submittedName>
</protein>
<dbReference type="STRING" id="7260.B4MQH9"/>
<dbReference type="GO" id="GO:0005576">
    <property type="term" value="C:extracellular region"/>
    <property type="evidence" value="ECO:0007669"/>
    <property type="project" value="UniProtKB-SubCell"/>
</dbReference>
<dbReference type="PANTHER" id="PTHR10334">
    <property type="entry name" value="CYSTEINE-RICH SECRETORY PROTEIN-RELATED"/>
    <property type="match status" value="1"/>
</dbReference>
<dbReference type="Proteomes" id="UP000007798">
    <property type="component" value="Unassembled WGS sequence"/>
</dbReference>
<name>B4MQH9_DROWI</name>
<comment type="subcellular location">
    <subcellularLocation>
        <location evidence="1">Secreted</location>
    </subcellularLocation>
</comment>
<dbReference type="CDD" id="cd05380">
    <property type="entry name" value="CAP_euk"/>
    <property type="match status" value="1"/>
</dbReference>
<dbReference type="OrthoDB" id="414826at2759"/>
<keyword evidence="7" id="KW-1185">Reference proteome</keyword>
<dbReference type="Pfam" id="PF00188">
    <property type="entry name" value="CAP"/>
    <property type="match status" value="1"/>
</dbReference>
<evidence type="ECO:0000313" key="7">
    <source>
        <dbReference type="Proteomes" id="UP000007798"/>
    </source>
</evidence>
<dbReference type="InterPro" id="IPR001283">
    <property type="entry name" value="CRISP-related"/>
</dbReference>
<dbReference type="SMART" id="SM00198">
    <property type="entry name" value="SCP"/>
    <property type="match status" value="1"/>
</dbReference>
<dbReference type="InterPro" id="IPR014044">
    <property type="entry name" value="CAP_dom"/>
</dbReference>
<dbReference type="EMBL" id="CH963849">
    <property type="protein sequence ID" value="EDW74368.1"/>
    <property type="molecule type" value="Genomic_DNA"/>
</dbReference>
<keyword evidence="3" id="KW-0964">Secreted</keyword>
<dbReference type="SUPFAM" id="SSF55797">
    <property type="entry name" value="PR-1-like"/>
    <property type="match status" value="1"/>
</dbReference>
<dbReference type="InterPro" id="IPR034763">
    <property type="entry name" value="P14a_insect"/>
</dbReference>
<dbReference type="PhylomeDB" id="B4MQH9"/>
<dbReference type="HOGENOM" id="CLU_035730_7_0_1"/>
<dbReference type="AlphaFoldDB" id="B4MQH9"/>
<dbReference type="PIRSF" id="PIRSF038921">
    <property type="entry name" value="P14a"/>
    <property type="match status" value="1"/>
</dbReference>
<dbReference type="KEGG" id="dwi:6640280"/>